<dbReference type="STRING" id="216432.CA2559_08001"/>
<accession>A3UBF8</accession>
<dbReference type="Gene3D" id="3.30.10.20">
    <property type="match status" value="2"/>
</dbReference>
<keyword evidence="5" id="KW-1185">Reference proteome</keyword>
<keyword evidence="2" id="KW-0472">Membrane</keyword>
<proteinExistence type="predicted"/>
<dbReference type="Proteomes" id="UP000002297">
    <property type="component" value="Chromosome"/>
</dbReference>
<dbReference type="eggNOG" id="COG2815">
    <property type="taxonomic scope" value="Bacteria"/>
</dbReference>
<dbReference type="OrthoDB" id="9803895at2"/>
<dbReference type="InterPro" id="IPR005543">
    <property type="entry name" value="PASTA_dom"/>
</dbReference>
<feature type="domain" description="PASTA" evidence="3">
    <location>
        <begin position="40"/>
        <end position="108"/>
    </location>
</feature>
<dbReference type="Pfam" id="PF03793">
    <property type="entry name" value="PASTA"/>
    <property type="match status" value="1"/>
</dbReference>
<evidence type="ECO:0000256" key="1">
    <source>
        <dbReference type="SAM" id="MobiDB-lite"/>
    </source>
</evidence>
<dbReference type="PROSITE" id="PS51178">
    <property type="entry name" value="PASTA"/>
    <property type="match status" value="1"/>
</dbReference>
<sequence length="206" mass="23438">MSIVKFIFSKTFLIQVVLAIVAVFVICYIALWYLDISTNHDQRIEVPDLSRMALDQVDTQLEELDLRREILDSANYNPDFPKYSVIEQVPAAGKFVKENRKIYLTLNPSGYGTIEIPNLIRRTRRQVEPTLRSLGFEIGDVTFKPDIAKDAVLELRHKGKRIEPGDMLMKTSKIDLILGDGSGRYNGNLDNDDDNDGTQDTNDTEQ</sequence>
<evidence type="ECO:0000256" key="2">
    <source>
        <dbReference type="SAM" id="Phobius"/>
    </source>
</evidence>
<name>A3UBF8_CROAH</name>
<feature type="region of interest" description="Disordered" evidence="1">
    <location>
        <begin position="185"/>
        <end position="206"/>
    </location>
</feature>
<dbReference type="KEGG" id="cat:CA2559_08001"/>
<dbReference type="EMBL" id="CP002046">
    <property type="protein sequence ID" value="EAP85959.1"/>
    <property type="molecule type" value="Genomic_DNA"/>
</dbReference>
<gene>
    <name evidence="4" type="ordered locus">CA2559_08001</name>
</gene>
<dbReference type="AlphaFoldDB" id="A3UBF8"/>
<evidence type="ECO:0000313" key="4">
    <source>
        <dbReference type="EMBL" id="EAP85959.1"/>
    </source>
</evidence>
<dbReference type="CDD" id="cd06577">
    <property type="entry name" value="PASTA_pknB"/>
    <property type="match status" value="2"/>
</dbReference>
<keyword evidence="2" id="KW-0812">Transmembrane</keyword>
<evidence type="ECO:0000259" key="3">
    <source>
        <dbReference type="PROSITE" id="PS51178"/>
    </source>
</evidence>
<dbReference type="HOGENOM" id="CLU_061566_3_1_10"/>
<keyword evidence="2" id="KW-1133">Transmembrane helix</keyword>
<feature type="compositionally biased region" description="Acidic residues" evidence="1">
    <location>
        <begin position="190"/>
        <end position="206"/>
    </location>
</feature>
<dbReference type="RefSeq" id="WP_013187345.1">
    <property type="nucleotide sequence ID" value="NC_014230.1"/>
</dbReference>
<feature type="transmembrane region" description="Helical" evidence="2">
    <location>
        <begin position="12"/>
        <end position="34"/>
    </location>
</feature>
<dbReference type="GeneID" id="89453355"/>
<reference evidence="4 5" key="1">
    <citation type="journal article" date="2010" name="J. Bacteriol.">
        <title>The complete genome sequence of Croceibacter atlanticus HTCC2559T.</title>
        <authorList>
            <person name="Oh H.M."/>
            <person name="Kang I."/>
            <person name="Ferriera S."/>
            <person name="Giovannoni S.J."/>
            <person name="Cho J.C."/>
        </authorList>
    </citation>
    <scope>NUCLEOTIDE SEQUENCE [LARGE SCALE GENOMIC DNA]</scope>
    <source>
        <strain evidence="5">ATCC BAA-628 / HTCC2559 / KCTC 12090</strain>
    </source>
</reference>
<organism evidence="4 5">
    <name type="scientific">Croceibacter atlanticus (strain ATCC BAA-628 / JCM 21780 / CIP 108009 / IAM 15332 / KCTC 12090 / HTCC2559)</name>
    <dbReference type="NCBI Taxonomy" id="216432"/>
    <lineage>
        <taxon>Bacteria</taxon>
        <taxon>Pseudomonadati</taxon>
        <taxon>Bacteroidota</taxon>
        <taxon>Flavobacteriia</taxon>
        <taxon>Flavobacteriales</taxon>
        <taxon>Flavobacteriaceae</taxon>
        <taxon>Croceibacter</taxon>
    </lineage>
</organism>
<protein>
    <recommendedName>
        <fullName evidence="3">PASTA domain-containing protein</fullName>
    </recommendedName>
</protein>
<evidence type="ECO:0000313" key="5">
    <source>
        <dbReference type="Proteomes" id="UP000002297"/>
    </source>
</evidence>